<dbReference type="GO" id="GO:0005737">
    <property type="term" value="C:cytoplasm"/>
    <property type="evidence" value="ECO:0007669"/>
    <property type="project" value="GOC"/>
</dbReference>
<accession>A0A6S7JLC9</accession>
<dbReference type="InterPro" id="IPR046362">
    <property type="entry name" value="Zw10/DSL1_C_sf"/>
</dbReference>
<dbReference type="Proteomes" id="UP001152795">
    <property type="component" value="Unassembled WGS sequence"/>
</dbReference>
<reference evidence="2" key="1">
    <citation type="submission" date="2020-04" db="EMBL/GenBank/DDBJ databases">
        <authorList>
            <person name="Alioto T."/>
            <person name="Alioto T."/>
            <person name="Gomez Garrido J."/>
        </authorList>
    </citation>
    <scope>NUCLEOTIDE SEQUENCE</scope>
    <source>
        <strain evidence="2">A484AB</strain>
    </source>
</reference>
<proteinExistence type="predicted"/>
<dbReference type="GO" id="GO:0007094">
    <property type="term" value="P:mitotic spindle assembly checkpoint signaling"/>
    <property type="evidence" value="ECO:0007669"/>
    <property type="project" value="TreeGrafter"/>
</dbReference>
<evidence type="ECO:0000313" key="2">
    <source>
        <dbReference type="EMBL" id="CAB4033336.1"/>
    </source>
</evidence>
<name>A0A6S7JLC9_PARCT</name>
<dbReference type="PANTHER" id="PTHR12205:SF0">
    <property type="entry name" value="CENTROMERE_KINETOCHORE PROTEIN ZW10 HOMOLOG"/>
    <property type="match status" value="1"/>
</dbReference>
<dbReference type="GO" id="GO:1990423">
    <property type="term" value="C:RZZ complex"/>
    <property type="evidence" value="ECO:0007669"/>
    <property type="project" value="TreeGrafter"/>
</dbReference>
<dbReference type="EMBL" id="CACRXK020019164">
    <property type="protein sequence ID" value="CAB4033336.1"/>
    <property type="molecule type" value="Genomic_DNA"/>
</dbReference>
<dbReference type="AlphaFoldDB" id="A0A6S7JLC9"/>
<dbReference type="InterPro" id="IPR055148">
    <property type="entry name" value="ZW10_C_2"/>
</dbReference>
<comment type="caution">
    <text evidence="2">The sequence shown here is derived from an EMBL/GenBank/DDBJ whole genome shotgun (WGS) entry which is preliminary data.</text>
</comment>
<gene>
    <name evidence="2" type="ORF">PACLA_8A084083</name>
</gene>
<dbReference type="OrthoDB" id="534815at2759"/>
<evidence type="ECO:0000259" key="1">
    <source>
        <dbReference type="Pfam" id="PF22766"/>
    </source>
</evidence>
<dbReference type="GO" id="GO:0006888">
    <property type="term" value="P:endoplasmic reticulum to Golgi vesicle-mediated transport"/>
    <property type="evidence" value="ECO:0007669"/>
    <property type="project" value="TreeGrafter"/>
</dbReference>
<dbReference type="Gene3D" id="1.10.357.150">
    <property type="match status" value="1"/>
</dbReference>
<dbReference type="PANTHER" id="PTHR12205">
    <property type="entry name" value="CENTROMERE/KINETOCHORE PROTEIN ZW10"/>
    <property type="match status" value="1"/>
</dbReference>
<sequence length="87" mass="10043">MGIFIQKSPEVFQIPAEEIPEAVDVWKKFLELRCIIDSSLQNIEDRWKDGKGPLAQEFSCNEIRGLIRALFQNTDRRANVLAKIRPT</sequence>
<feature type="domain" description="ZW10 C-terminal helical" evidence="1">
    <location>
        <begin position="5"/>
        <end position="84"/>
    </location>
</feature>
<evidence type="ECO:0000313" key="3">
    <source>
        <dbReference type="Proteomes" id="UP001152795"/>
    </source>
</evidence>
<organism evidence="2 3">
    <name type="scientific">Paramuricea clavata</name>
    <name type="common">Red gorgonian</name>
    <name type="synonym">Violescent sea-whip</name>
    <dbReference type="NCBI Taxonomy" id="317549"/>
    <lineage>
        <taxon>Eukaryota</taxon>
        <taxon>Metazoa</taxon>
        <taxon>Cnidaria</taxon>
        <taxon>Anthozoa</taxon>
        <taxon>Octocorallia</taxon>
        <taxon>Malacalcyonacea</taxon>
        <taxon>Plexauridae</taxon>
        <taxon>Paramuricea</taxon>
    </lineage>
</organism>
<protein>
    <submittedName>
        <fullName evidence="2">Centromere kinetochore zw10 homolog</fullName>
    </submittedName>
</protein>
<keyword evidence="3" id="KW-1185">Reference proteome</keyword>
<dbReference type="Pfam" id="PF22766">
    <property type="entry name" value="ZW10_C2"/>
    <property type="match status" value="1"/>
</dbReference>